<dbReference type="NCBIfam" id="TIGR04025">
    <property type="entry name" value="PPOX_FMN_DR2398"/>
    <property type="match status" value="1"/>
</dbReference>
<dbReference type="Proteomes" id="UP001199916">
    <property type="component" value="Unassembled WGS sequence"/>
</dbReference>
<evidence type="ECO:0000313" key="2">
    <source>
        <dbReference type="EMBL" id="MCE5171118.1"/>
    </source>
</evidence>
<dbReference type="SUPFAM" id="SSF50475">
    <property type="entry name" value="FMN-binding split barrel"/>
    <property type="match status" value="1"/>
</dbReference>
<feature type="domain" description="Pyridoxamine 5'-phosphate oxidase N-terminal" evidence="1">
    <location>
        <begin position="37"/>
        <end position="156"/>
    </location>
</feature>
<reference evidence="2 3" key="1">
    <citation type="submission" date="2021-11" db="EMBL/GenBank/DDBJ databases">
        <title>Draft genome sequence of Paenibacillus profundus YoMME, a new Gram-positive bacteria with exoelectrogenic properties.</title>
        <authorList>
            <person name="Hubenova Y."/>
            <person name="Hubenova E."/>
            <person name="Manasiev Y."/>
            <person name="Peykov S."/>
            <person name="Mitov M."/>
        </authorList>
    </citation>
    <scope>NUCLEOTIDE SEQUENCE [LARGE SCALE GENOMIC DNA]</scope>
    <source>
        <strain evidence="2 3">YoMME</strain>
    </source>
</reference>
<comment type="caution">
    <text evidence="2">The sequence shown here is derived from an EMBL/GenBank/DDBJ whole genome shotgun (WGS) entry which is preliminary data.</text>
</comment>
<dbReference type="RefSeq" id="WP_233697677.1">
    <property type="nucleotide sequence ID" value="NZ_JAJNBZ010000015.1"/>
</dbReference>
<dbReference type="Pfam" id="PF01243">
    <property type="entry name" value="PNPOx_N"/>
    <property type="match status" value="1"/>
</dbReference>
<protein>
    <submittedName>
        <fullName evidence="2">Pyridoxamine 5'-phosphate oxidase family protein</fullName>
    </submittedName>
</protein>
<accession>A0ABS8YGK9</accession>
<dbReference type="InterPro" id="IPR024029">
    <property type="entry name" value="Pyridox_Oxase_FMN-dep"/>
</dbReference>
<proteinExistence type="predicted"/>
<dbReference type="PANTHER" id="PTHR42815:SF2">
    <property type="entry name" value="FAD-BINDING, PUTATIVE (AFU_ORTHOLOGUE AFUA_6G07600)-RELATED"/>
    <property type="match status" value="1"/>
</dbReference>
<keyword evidence="3" id="KW-1185">Reference proteome</keyword>
<dbReference type="InterPro" id="IPR011576">
    <property type="entry name" value="Pyridox_Oxase_N"/>
</dbReference>
<dbReference type="InterPro" id="IPR012349">
    <property type="entry name" value="Split_barrel_FMN-bd"/>
</dbReference>
<organism evidence="2 3">
    <name type="scientific">Paenibacillus profundus</name>
    <dbReference type="NCBI Taxonomy" id="1173085"/>
    <lineage>
        <taxon>Bacteria</taxon>
        <taxon>Bacillati</taxon>
        <taxon>Bacillota</taxon>
        <taxon>Bacilli</taxon>
        <taxon>Bacillales</taxon>
        <taxon>Paenibacillaceae</taxon>
        <taxon>Paenibacillus</taxon>
    </lineage>
</organism>
<evidence type="ECO:0000259" key="1">
    <source>
        <dbReference type="Pfam" id="PF01243"/>
    </source>
</evidence>
<dbReference type="EMBL" id="JAJNBZ010000015">
    <property type="protein sequence ID" value="MCE5171118.1"/>
    <property type="molecule type" value="Genomic_DNA"/>
</dbReference>
<gene>
    <name evidence="2" type="ORF">LQV63_17595</name>
</gene>
<sequence>MEHDSKFGEMITSESEIRTLIGNPSELVKRKVIARLDDNCIRFLSQSPLLFLATSDETGHCDVSPRGDAPGFVHVLDTRRFIIPERPGNRRIDSLRNILANGHAGVIFIIPGLEETLRVNGRACIVKDRALLEPMKANGNSPVLGIGITVEECFIHCAKAFKRSTLWNPASWPAEEELPSAAQMLAAHARGNADDIARSLQESYTKRLY</sequence>
<evidence type="ECO:0000313" key="3">
    <source>
        <dbReference type="Proteomes" id="UP001199916"/>
    </source>
</evidence>
<dbReference type="Gene3D" id="2.30.110.10">
    <property type="entry name" value="Electron Transport, Fmn-binding Protein, Chain A"/>
    <property type="match status" value="1"/>
</dbReference>
<name>A0ABS8YGK9_9BACL</name>
<dbReference type="PANTHER" id="PTHR42815">
    <property type="entry name" value="FAD-BINDING, PUTATIVE (AFU_ORTHOLOGUE AFUA_6G07600)-RELATED"/>
    <property type="match status" value="1"/>
</dbReference>